<evidence type="ECO:0000313" key="3">
    <source>
        <dbReference type="Proteomes" id="UP000247409"/>
    </source>
</evidence>
<feature type="signal peptide" evidence="1">
    <location>
        <begin position="1"/>
        <end position="25"/>
    </location>
</feature>
<organism evidence="2 3">
    <name type="scientific">Gracilariopsis chorda</name>
    <dbReference type="NCBI Taxonomy" id="448386"/>
    <lineage>
        <taxon>Eukaryota</taxon>
        <taxon>Rhodophyta</taxon>
        <taxon>Florideophyceae</taxon>
        <taxon>Rhodymeniophycidae</taxon>
        <taxon>Gracilariales</taxon>
        <taxon>Gracilariaceae</taxon>
        <taxon>Gracilariopsis</taxon>
    </lineage>
</organism>
<comment type="caution">
    <text evidence="2">The sequence shown here is derived from an EMBL/GenBank/DDBJ whole genome shotgun (WGS) entry which is preliminary data.</text>
</comment>
<accession>A0A2V3IGF6</accession>
<feature type="chain" id="PRO_5015854719" description="VWFA domain-containing protein" evidence="1">
    <location>
        <begin position="26"/>
        <end position="403"/>
    </location>
</feature>
<protein>
    <recommendedName>
        <fullName evidence="4">VWFA domain-containing protein</fullName>
    </recommendedName>
</protein>
<sequence length="403" mass="44279">MYAKSSSIRLLQVISFVLLASTALSQCREKAFLKVSCSPKCSPLDCEGSACHSRPPFSFPYAQIDICANQGLSCPNPATDVSIDVCASETITRASLKLKDTEQSEFNVTFFPRFDLEVLLLIDTGSAPSLSRGFSRMAVLRAVSRLNRLGRIAAAQFGSVADFGLRSLRVIRQPSIQIPAASAFTINRRQLQPTNPSEVLRALMLASTSALVRWTSRRRVIVLAYENSYSNDSCEEFFTRDEVVQVVRQTGTSVVWLTNEDNVNECISKVVRETNGEILPGGNVPELTSVVKEVSRRSVGGRSEIPGSVVRLQGTQFFAQPDVGPRTECGSFIRFNSSLGGRFVIQDPQVRKTFQVQSTLNCRPGFDVVCDVSFTMFDNYIPLNEVGEVRRGFVEIAACPGAN</sequence>
<dbReference type="Proteomes" id="UP000247409">
    <property type="component" value="Unassembled WGS sequence"/>
</dbReference>
<evidence type="ECO:0000256" key="1">
    <source>
        <dbReference type="SAM" id="SignalP"/>
    </source>
</evidence>
<proteinExistence type="predicted"/>
<evidence type="ECO:0000313" key="2">
    <source>
        <dbReference type="EMBL" id="PXF41186.1"/>
    </source>
</evidence>
<keyword evidence="1" id="KW-0732">Signal</keyword>
<reference evidence="2 3" key="1">
    <citation type="journal article" date="2018" name="Mol. Biol. Evol.">
        <title>Analysis of the draft genome of the red seaweed Gracilariopsis chorda provides insights into genome size evolution in Rhodophyta.</title>
        <authorList>
            <person name="Lee J."/>
            <person name="Yang E.C."/>
            <person name="Graf L."/>
            <person name="Yang J.H."/>
            <person name="Qiu H."/>
            <person name="Zel Zion U."/>
            <person name="Chan C.X."/>
            <person name="Stephens T.G."/>
            <person name="Weber A.P.M."/>
            <person name="Boo G.H."/>
            <person name="Boo S.M."/>
            <person name="Kim K.M."/>
            <person name="Shin Y."/>
            <person name="Jung M."/>
            <person name="Lee S.J."/>
            <person name="Yim H.S."/>
            <person name="Lee J.H."/>
            <person name="Bhattacharya D."/>
            <person name="Yoon H.S."/>
        </authorList>
    </citation>
    <scope>NUCLEOTIDE SEQUENCE [LARGE SCALE GENOMIC DNA]</scope>
    <source>
        <strain evidence="2 3">SKKU-2015</strain>
        <tissue evidence="2">Whole body</tissue>
    </source>
</reference>
<name>A0A2V3IGF6_9FLOR</name>
<keyword evidence="3" id="KW-1185">Reference proteome</keyword>
<gene>
    <name evidence="2" type="ORF">BWQ96_09102</name>
</gene>
<evidence type="ECO:0008006" key="4">
    <source>
        <dbReference type="Google" id="ProtNLM"/>
    </source>
</evidence>
<dbReference type="EMBL" id="NBIV01000229">
    <property type="protein sequence ID" value="PXF41186.1"/>
    <property type="molecule type" value="Genomic_DNA"/>
</dbReference>
<dbReference type="AlphaFoldDB" id="A0A2V3IGF6"/>